<organism evidence="8">
    <name type="scientific">Chlorella variabilis</name>
    <name type="common">Green alga</name>
    <dbReference type="NCBI Taxonomy" id="554065"/>
    <lineage>
        <taxon>Eukaryota</taxon>
        <taxon>Viridiplantae</taxon>
        <taxon>Chlorophyta</taxon>
        <taxon>core chlorophytes</taxon>
        <taxon>Trebouxiophyceae</taxon>
        <taxon>Chlorellales</taxon>
        <taxon>Chlorellaceae</taxon>
        <taxon>Chlorella clade</taxon>
        <taxon>Chlorella</taxon>
    </lineage>
</organism>
<gene>
    <name evidence="7" type="ORF">CHLNCDRAFT_134206</name>
</gene>
<dbReference type="OrthoDB" id="551896at2759"/>
<evidence type="ECO:0000256" key="5">
    <source>
        <dbReference type="ARBA" id="ARBA00023136"/>
    </source>
</evidence>
<dbReference type="KEGG" id="cvr:CHLNCDRAFT_134206"/>
<evidence type="ECO:0008006" key="9">
    <source>
        <dbReference type="Google" id="ProtNLM"/>
    </source>
</evidence>
<dbReference type="PANTHER" id="PTHR16007:SF15">
    <property type="entry name" value="TRANSMEMBRANE PROTEIN 45B"/>
    <property type="match status" value="1"/>
</dbReference>
<keyword evidence="4 6" id="KW-1133">Transmembrane helix</keyword>
<dbReference type="Proteomes" id="UP000008141">
    <property type="component" value="Unassembled WGS sequence"/>
</dbReference>
<feature type="transmembrane region" description="Helical" evidence="6">
    <location>
        <begin position="204"/>
        <end position="223"/>
    </location>
</feature>
<evidence type="ECO:0000256" key="4">
    <source>
        <dbReference type="ARBA" id="ARBA00022989"/>
    </source>
</evidence>
<keyword evidence="8" id="KW-1185">Reference proteome</keyword>
<evidence type="ECO:0000256" key="6">
    <source>
        <dbReference type="SAM" id="Phobius"/>
    </source>
</evidence>
<dbReference type="PANTHER" id="PTHR16007">
    <property type="entry name" value="EPIDIDYMAL MEMBRANE PROTEIN E9-RELATED"/>
    <property type="match status" value="1"/>
</dbReference>
<dbReference type="GO" id="GO:0016020">
    <property type="term" value="C:membrane"/>
    <property type="evidence" value="ECO:0007669"/>
    <property type="project" value="UniProtKB-SubCell"/>
</dbReference>
<dbReference type="InterPro" id="IPR006904">
    <property type="entry name" value="DUF716"/>
</dbReference>
<dbReference type="InParanoid" id="E1ZFI0"/>
<comment type="subcellular location">
    <subcellularLocation>
        <location evidence="1">Membrane</location>
        <topology evidence="1">Multi-pass membrane protein</topology>
    </subcellularLocation>
</comment>
<evidence type="ECO:0000313" key="7">
    <source>
        <dbReference type="EMBL" id="EFN55136.1"/>
    </source>
</evidence>
<dbReference type="InterPro" id="IPR042127">
    <property type="entry name" value="TMEM45"/>
</dbReference>
<reference evidence="7 8" key="1">
    <citation type="journal article" date="2010" name="Plant Cell">
        <title>The Chlorella variabilis NC64A genome reveals adaptation to photosymbiosis, coevolution with viruses, and cryptic sex.</title>
        <authorList>
            <person name="Blanc G."/>
            <person name="Duncan G."/>
            <person name="Agarkova I."/>
            <person name="Borodovsky M."/>
            <person name="Gurnon J."/>
            <person name="Kuo A."/>
            <person name="Lindquist E."/>
            <person name="Lucas S."/>
            <person name="Pangilinan J."/>
            <person name="Polle J."/>
            <person name="Salamov A."/>
            <person name="Terry A."/>
            <person name="Yamada T."/>
            <person name="Dunigan D.D."/>
            <person name="Grigoriev I.V."/>
            <person name="Claverie J.M."/>
            <person name="Van Etten J.L."/>
        </authorList>
    </citation>
    <scope>NUCLEOTIDE SEQUENCE [LARGE SCALE GENOMIC DNA]</scope>
    <source>
        <strain evidence="7 8">NC64A</strain>
    </source>
</reference>
<evidence type="ECO:0000256" key="2">
    <source>
        <dbReference type="ARBA" id="ARBA00006948"/>
    </source>
</evidence>
<dbReference type="AlphaFoldDB" id="E1ZFI0"/>
<keyword evidence="3 6" id="KW-0812">Transmembrane</keyword>
<dbReference type="EMBL" id="GL433845">
    <property type="protein sequence ID" value="EFN55136.1"/>
    <property type="molecule type" value="Genomic_DNA"/>
</dbReference>
<protein>
    <recommendedName>
        <fullName evidence="9">Transmembrane protein 45B</fullName>
    </recommendedName>
</protein>
<accession>E1ZFI0</accession>
<evidence type="ECO:0000256" key="3">
    <source>
        <dbReference type="ARBA" id="ARBA00022692"/>
    </source>
</evidence>
<dbReference type="RefSeq" id="XP_005847238.1">
    <property type="nucleotide sequence ID" value="XM_005847176.1"/>
</dbReference>
<dbReference type="eggNOG" id="ENOG502QU0J">
    <property type="taxonomic scope" value="Eukaryota"/>
</dbReference>
<dbReference type="FunCoup" id="E1ZFI0">
    <property type="interactions" value="21"/>
</dbReference>
<proteinExistence type="inferred from homology"/>
<dbReference type="Pfam" id="PF04819">
    <property type="entry name" value="DUF716"/>
    <property type="match status" value="1"/>
</dbReference>
<name>E1ZFI0_CHLVA</name>
<sequence length="255" mass="28400">MDAGNHTAHDHAGHDHAAPAGGGAMDMGGDTMKYTASVGRRADGSYYYFHGGFDGHIVPGCFFIVWGLWWAITTYAHYMQCLAARRGFRARGWQLLPFGLRRLRRLPLEPFVKLCLPLVGILGELWLGHESYRRLYGPDGRFTDNMNDWQHSTMYASFMASGLVDLLAHYCGAPPSTELAFLSLAFLSEGLLLVFHLKGPRVEIMVHLILVLQVFATVVAILAEMAKPRSILAASARPWLTILQGAWSEPQWDPE</sequence>
<keyword evidence="5 6" id="KW-0472">Membrane</keyword>
<comment type="similarity">
    <text evidence="2">Belongs to the TMEM45 family.</text>
</comment>
<dbReference type="GeneID" id="17354611"/>
<evidence type="ECO:0000313" key="8">
    <source>
        <dbReference type="Proteomes" id="UP000008141"/>
    </source>
</evidence>
<feature type="transmembrane region" description="Helical" evidence="6">
    <location>
        <begin position="57"/>
        <end position="78"/>
    </location>
</feature>
<evidence type="ECO:0000256" key="1">
    <source>
        <dbReference type="ARBA" id="ARBA00004141"/>
    </source>
</evidence>